<gene>
    <name evidence="11" type="ORF">GFB47_04160</name>
</gene>
<keyword evidence="8" id="KW-0472">Membrane</keyword>
<evidence type="ECO:0000256" key="4">
    <source>
        <dbReference type="ARBA" id="ARBA00022452"/>
    </source>
</evidence>
<protein>
    <submittedName>
        <fullName evidence="11">Carbohydrate porin</fullName>
    </submittedName>
</protein>
<dbReference type="PANTHER" id="PTHR38762">
    <property type="entry name" value="CRYPTIC OUTER MEMBRANE PORIN BGLH-RELATED"/>
    <property type="match status" value="1"/>
</dbReference>
<proteinExistence type="inferred from homology"/>
<dbReference type="InterPro" id="IPR036998">
    <property type="entry name" value="Porin_LamB_sf"/>
</dbReference>
<feature type="signal peptide" evidence="10">
    <location>
        <begin position="1"/>
        <end position="22"/>
    </location>
</feature>
<keyword evidence="9" id="KW-0998">Cell outer membrane</keyword>
<evidence type="ECO:0000256" key="8">
    <source>
        <dbReference type="ARBA" id="ARBA00023136"/>
    </source>
</evidence>
<keyword evidence="3" id="KW-0813">Transport</keyword>
<dbReference type="InterPro" id="IPR003192">
    <property type="entry name" value="Porin_LamB"/>
</dbReference>
<keyword evidence="10" id="KW-0732">Signal</keyword>
<keyword evidence="12" id="KW-1185">Reference proteome</keyword>
<accession>A0A5Q0TH89</accession>
<dbReference type="SUPFAM" id="SSF56935">
    <property type="entry name" value="Porins"/>
    <property type="match status" value="1"/>
</dbReference>
<dbReference type="AlphaFoldDB" id="A0A5Q0TH89"/>
<dbReference type="GO" id="GO:0015774">
    <property type="term" value="P:polysaccharide transport"/>
    <property type="evidence" value="ECO:0007669"/>
    <property type="project" value="TreeGrafter"/>
</dbReference>
<comment type="similarity">
    <text evidence="2">Belongs to the porin LamB (TC 1.B.3) family.</text>
</comment>
<dbReference type="InterPro" id="IPR050286">
    <property type="entry name" value="G_neg_Bact_CarbUptk_Porin"/>
</dbReference>
<dbReference type="Gene3D" id="2.40.170.10">
    <property type="entry name" value="Porin, LamB type"/>
    <property type="match status" value="1"/>
</dbReference>
<evidence type="ECO:0000256" key="6">
    <source>
        <dbReference type="ARBA" id="ARBA00023065"/>
    </source>
</evidence>
<evidence type="ECO:0000256" key="9">
    <source>
        <dbReference type="ARBA" id="ARBA00023237"/>
    </source>
</evidence>
<feature type="chain" id="PRO_5024324097" evidence="10">
    <location>
        <begin position="23"/>
        <end position="403"/>
    </location>
</feature>
<dbReference type="RefSeq" id="WP_153446775.1">
    <property type="nucleotide sequence ID" value="NZ_CP045699.1"/>
</dbReference>
<keyword evidence="6" id="KW-0406">Ion transport</keyword>
<comment type="subcellular location">
    <subcellularLocation>
        <location evidence="1">Cell outer membrane</location>
        <topology evidence="1">Multi-pass membrane protein</topology>
    </subcellularLocation>
</comment>
<evidence type="ECO:0000256" key="1">
    <source>
        <dbReference type="ARBA" id="ARBA00004571"/>
    </source>
</evidence>
<dbReference type="GO" id="GO:0009279">
    <property type="term" value="C:cell outer membrane"/>
    <property type="evidence" value="ECO:0007669"/>
    <property type="project" value="UniProtKB-SubCell"/>
</dbReference>
<evidence type="ECO:0000313" key="12">
    <source>
        <dbReference type="Proteomes" id="UP000348942"/>
    </source>
</evidence>
<dbReference type="PANTHER" id="PTHR38762:SF1">
    <property type="entry name" value="CRYPTIC OUTER MEMBRANE PORIN BGLH-RELATED"/>
    <property type="match status" value="1"/>
</dbReference>
<sequence>MKISTLALALAAATTLPFTVQADDSFTFSGYARYGAGYSDDGPLYKGSLQNGINVIQTAGNQYTKTGRLGNEGNGFEFKLNKAFIQDDMKWDVAVMLDDGYDGQATGISQAYAGGSGIFATQPNAYIWAGQRFNDREQLGTNDYYVLQNDGTGGGVDNLDFGFAKFDIAVVAGDKGRNGRYAVTSQLHDIILTDNQSLRFHANFGWGNGYEQDGTDDAATKKVDDHTAYQLAGIYRLTWASGWNEFLVRYGNGTRSQILNNGTGGDGDTLGAFMQGEIDFTNNILMEYTFSHEDNDLETNVSGTDEKWNQAVIRPGYRWNDRMSTWLELGYDQVKFGDNLGTNSSWKATLSQNVGLGSFMGSRPMLRFFATYGELDTEYVAATQAKDGTSDGLTFGAMFEAWW</sequence>
<organism evidence="11 12">
    <name type="scientific">Vibrio algicola</name>
    <dbReference type="NCBI Taxonomy" id="2662262"/>
    <lineage>
        <taxon>Bacteria</taxon>
        <taxon>Pseudomonadati</taxon>
        <taxon>Pseudomonadota</taxon>
        <taxon>Gammaproteobacteria</taxon>
        <taxon>Vibrionales</taxon>
        <taxon>Vibrionaceae</taxon>
        <taxon>Vibrio</taxon>
    </lineage>
</organism>
<evidence type="ECO:0000256" key="10">
    <source>
        <dbReference type="SAM" id="SignalP"/>
    </source>
</evidence>
<dbReference type="EMBL" id="CP045699">
    <property type="protein sequence ID" value="QGA64669.1"/>
    <property type="molecule type" value="Genomic_DNA"/>
</dbReference>
<evidence type="ECO:0000256" key="2">
    <source>
        <dbReference type="ARBA" id="ARBA00007055"/>
    </source>
</evidence>
<evidence type="ECO:0000256" key="5">
    <source>
        <dbReference type="ARBA" id="ARBA00022692"/>
    </source>
</evidence>
<keyword evidence="7" id="KW-0626">Porin</keyword>
<dbReference type="GO" id="GO:0046930">
    <property type="term" value="C:pore complex"/>
    <property type="evidence" value="ECO:0007669"/>
    <property type="project" value="UniProtKB-KW"/>
</dbReference>
<name>A0A5Q0TH89_9VIBR</name>
<evidence type="ECO:0000256" key="3">
    <source>
        <dbReference type="ARBA" id="ARBA00022448"/>
    </source>
</evidence>
<reference evidence="11 12" key="1">
    <citation type="submission" date="2019-10" db="EMBL/GenBank/DDBJ databases">
        <title>Vibrio sp. nov., isolated from Coralline algae surface.</title>
        <authorList>
            <person name="Geng Y."/>
            <person name="Zhang X."/>
        </authorList>
    </citation>
    <scope>NUCLEOTIDE SEQUENCE [LARGE SCALE GENOMIC DNA]</scope>
    <source>
        <strain evidence="11 12">SM1977</strain>
    </source>
</reference>
<dbReference type="GO" id="GO:0006811">
    <property type="term" value="P:monoatomic ion transport"/>
    <property type="evidence" value="ECO:0007669"/>
    <property type="project" value="UniProtKB-KW"/>
</dbReference>
<keyword evidence="5" id="KW-0812">Transmembrane</keyword>
<keyword evidence="4" id="KW-1134">Transmembrane beta strand</keyword>
<dbReference type="Proteomes" id="UP000348942">
    <property type="component" value="Chromosome 1"/>
</dbReference>
<evidence type="ECO:0000256" key="7">
    <source>
        <dbReference type="ARBA" id="ARBA00023114"/>
    </source>
</evidence>
<dbReference type="GO" id="GO:0015144">
    <property type="term" value="F:carbohydrate transmembrane transporter activity"/>
    <property type="evidence" value="ECO:0007669"/>
    <property type="project" value="TreeGrafter"/>
</dbReference>
<dbReference type="Pfam" id="PF02264">
    <property type="entry name" value="LamB"/>
    <property type="match status" value="1"/>
</dbReference>
<evidence type="ECO:0000313" key="11">
    <source>
        <dbReference type="EMBL" id="QGA64669.1"/>
    </source>
</evidence>
<dbReference type="GO" id="GO:0015288">
    <property type="term" value="F:porin activity"/>
    <property type="evidence" value="ECO:0007669"/>
    <property type="project" value="UniProtKB-KW"/>
</dbReference>